<gene>
    <name evidence="1" type="ORF">HGH92_23415</name>
</gene>
<protein>
    <submittedName>
        <fullName evidence="1">DUF4440 domain-containing protein</fullName>
    </submittedName>
</protein>
<name>A0A847S1K5_9BACT</name>
<keyword evidence="2" id="KW-1185">Reference proteome</keyword>
<accession>A0A847S1K5</accession>
<proteinExistence type="predicted"/>
<dbReference type="EMBL" id="JABAIA010000002">
    <property type="protein sequence ID" value="NLR67275.1"/>
    <property type="molecule type" value="Genomic_DNA"/>
</dbReference>
<organism evidence="1 2">
    <name type="scientific">Chitinophaga varians</name>
    <dbReference type="NCBI Taxonomy" id="2202339"/>
    <lineage>
        <taxon>Bacteria</taxon>
        <taxon>Pseudomonadati</taxon>
        <taxon>Bacteroidota</taxon>
        <taxon>Chitinophagia</taxon>
        <taxon>Chitinophagales</taxon>
        <taxon>Chitinophagaceae</taxon>
        <taxon>Chitinophaga</taxon>
    </lineage>
</organism>
<dbReference type="Gene3D" id="3.10.450.50">
    <property type="match status" value="1"/>
</dbReference>
<evidence type="ECO:0000313" key="1">
    <source>
        <dbReference type="EMBL" id="NLR67275.1"/>
    </source>
</evidence>
<dbReference type="SUPFAM" id="SSF54427">
    <property type="entry name" value="NTF2-like"/>
    <property type="match status" value="1"/>
</dbReference>
<dbReference type="AlphaFoldDB" id="A0A847S1K5"/>
<reference evidence="1 2" key="1">
    <citation type="submission" date="2020-04" db="EMBL/GenBank/DDBJ databases">
        <authorList>
            <person name="Yin C."/>
        </authorList>
    </citation>
    <scope>NUCLEOTIDE SEQUENCE [LARGE SCALE GENOMIC DNA]</scope>
    <source>
        <strain evidence="1 2">Ae27</strain>
    </source>
</reference>
<sequence length="128" mass="14521">MDNLSKAKEEVIRFHEQMAAWFRGGEQAAAAGTAGLLANFSPDFRMVSPHGKRSSLEDLTEWMPELLGKFPDMRITVKDIQGYATDYHVLLTYTEVQADSRGGNTRHSSAVFIRDGERMLWLDLWESL</sequence>
<evidence type="ECO:0000313" key="2">
    <source>
        <dbReference type="Proteomes" id="UP000570474"/>
    </source>
</evidence>
<dbReference type="Proteomes" id="UP000570474">
    <property type="component" value="Unassembled WGS sequence"/>
</dbReference>
<dbReference type="InterPro" id="IPR032710">
    <property type="entry name" value="NTF2-like_dom_sf"/>
</dbReference>
<comment type="caution">
    <text evidence="1">The sequence shown here is derived from an EMBL/GenBank/DDBJ whole genome shotgun (WGS) entry which is preliminary data.</text>
</comment>
<dbReference type="RefSeq" id="WP_168873152.1">
    <property type="nucleotide sequence ID" value="NZ_JABAIA010000002.1"/>
</dbReference>